<evidence type="ECO:0000256" key="1">
    <source>
        <dbReference type="SAM" id="MobiDB-lite"/>
    </source>
</evidence>
<evidence type="ECO:0000313" key="3">
    <source>
        <dbReference type="Proteomes" id="UP000248817"/>
    </source>
</evidence>
<keyword evidence="3" id="KW-1185">Reference proteome</keyword>
<reference evidence="2 3" key="1">
    <citation type="submission" date="2018-02" db="EMBL/GenBank/DDBJ databases">
        <title>The genomes of Aspergillus section Nigri reveals drivers in fungal speciation.</title>
        <authorList>
            <consortium name="DOE Joint Genome Institute"/>
            <person name="Vesth T.C."/>
            <person name="Nybo J."/>
            <person name="Theobald S."/>
            <person name="Brandl J."/>
            <person name="Frisvad J.C."/>
            <person name="Nielsen K.F."/>
            <person name="Lyhne E.K."/>
            <person name="Kogle M.E."/>
            <person name="Kuo A."/>
            <person name="Riley R."/>
            <person name="Clum A."/>
            <person name="Nolan M."/>
            <person name="Lipzen A."/>
            <person name="Salamov A."/>
            <person name="Henrissat B."/>
            <person name="Wiebenga A."/>
            <person name="De vries R.P."/>
            <person name="Grigoriev I.V."/>
            <person name="Mortensen U.H."/>
            <person name="Andersen M.R."/>
            <person name="Baker S.E."/>
        </authorList>
    </citation>
    <scope>NUCLEOTIDE SEQUENCE [LARGE SCALE GENOMIC DNA]</scope>
    <source>
        <strain evidence="2 3">CBS 114.80</strain>
    </source>
</reference>
<feature type="compositionally biased region" description="Polar residues" evidence="1">
    <location>
        <begin position="8"/>
        <end position="21"/>
    </location>
</feature>
<feature type="compositionally biased region" description="Basic and acidic residues" evidence="1">
    <location>
        <begin position="65"/>
        <end position="75"/>
    </location>
</feature>
<evidence type="ECO:0000313" key="2">
    <source>
        <dbReference type="EMBL" id="PYI35789.1"/>
    </source>
</evidence>
<feature type="compositionally biased region" description="Polar residues" evidence="1">
    <location>
        <begin position="116"/>
        <end position="130"/>
    </location>
</feature>
<protein>
    <submittedName>
        <fullName evidence="2">Uncharacterized protein</fullName>
    </submittedName>
</protein>
<name>A0A2V5IGG0_9EURO</name>
<accession>A0A2V5IGG0</accession>
<gene>
    <name evidence="2" type="ORF">BP00DRAFT_442575</name>
</gene>
<dbReference type="AlphaFoldDB" id="A0A2V5IGG0"/>
<dbReference type="Proteomes" id="UP000248817">
    <property type="component" value="Unassembled WGS sequence"/>
</dbReference>
<feature type="region of interest" description="Disordered" evidence="1">
    <location>
        <begin position="107"/>
        <end position="130"/>
    </location>
</feature>
<feature type="region of interest" description="Disordered" evidence="1">
    <location>
        <begin position="1"/>
        <end position="93"/>
    </location>
</feature>
<proteinExistence type="predicted"/>
<organism evidence="2 3">
    <name type="scientific">Aspergillus indologenus CBS 114.80</name>
    <dbReference type="NCBI Taxonomy" id="1450541"/>
    <lineage>
        <taxon>Eukaryota</taxon>
        <taxon>Fungi</taxon>
        <taxon>Dikarya</taxon>
        <taxon>Ascomycota</taxon>
        <taxon>Pezizomycotina</taxon>
        <taxon>Eurotiomycetes</taxon>
        <taxon>Eurotiomycetidae</taxon>
        <taxon>Eurotiales</taxon>
        <taxon>Aspergillaceae</taxon>
        <taxon>Aspergillus</taxon>
        <taxon>Aspergillus subgen. Circumdati</taxon>
    </lineage>
</organism>
<sequence length="130" mass="14068">MEFKPNPAANTFTPGTSTISSPFARGRSASRATSPSAFFGAKKPRPISERPSLNEQFNPIKRMKKESTGKSDKDYTFNGGIPPAYKPLPTWDVPAGNEEKTCLQMLKPPASVPAISPQNRSASNSSGRRL</sequence>
<dbReference type="EMBL" id="KZ825468">
    <property type="protein sequence ID" value="PYI35789.1"/>
    <property type="molecule type" value="Genomic_DNA"/>
</dbReference>